<organism evidence="2 3">
    <name type="scientific">Boletus reticuloceps</name>
    <dbReference type="NCBI Taxonomy" id="495285"/>
    <lineage>
        <taxon>Eukaryota</taxon>
        <taxon>Fungi</taxon>
        <taxon>Dikarya</taxon>
        <taxon>Basidiomycota</taxon>
        <taxon>Agaricomycotina</taxon>
        <taxon>Agaricomycetes</taxon>
        <taxon>Agaricomycetidae</taxon>
        <taxon>Boletales</taxon>
        <taxon>Boletineae</taxon>
        <taxon>Boletaceae</taxon>
        <taxon>Boletoideae</taxon>
        <taxon>Boletus</taxon>
    </lineage>
</organism>
<reference evidence="2" key="1">
    <citation type="submission" date="2021-03" db="EMBL/GenBank/DDBJ databases">
        <title>Evolutionary innovations through gain and loss of genes in the ectomycorrhizal Boletales.</title>
        <authorList>
            <person name="Wu G."/>
            <person name="Miyauchi S."/>
            <person name="Morin E."/>
            <person name="Yang Z.-L."/>
            <person name="Xu J."/>
            <person name="Martin F.M."/>
        </authorList>
    </citation>
    <scope>NUCLEOTIDE SEQUENCE</scope>
    <source>
        <strain evidence="2">BR01</strain>
    </source>
</reference>
<comment type="caution">
    <text evidence="2">The sequence shown here is derived from an EMBL/GenBank/DDBJ whole genome shotgun (WGS) entry which is preliminary data.</text>
</comment>
<dbReference type="Proteomes" id="UP000683000">
    <property type="component" value="Unassembled WGS sequence"/>
</dbReference>
<gene>
    <name evidence="2" type="ORF">JVT61DRAFT_11467</name>
</gene>
<evidence type="ECO:0000313" key="3">
    <source>
        <dbReference type="Proteomes" id="UP000683000"/>
    </source>
</evidence>
<dbReference type="EMBL" id="JAGFBS010000005">
    <property type="protein sequence ID" value="KAG6379038.1"/>
    <property type="molecule type" value="Genomic_DNA"/>
</dbReference>
<dbReference type="AlphaFoldDB" id="A0A8I3AD34"/>
<proteinExistence type="predicted"/>
<evidence type="ECO:0000256" key="1">
    <source>
        <dbReference type="SAM" id="MobiDB-lite"/>
    </source>
</evidence>
<keyword evidence="3" id="KW-1185">Reference proteome</keyword>
<protein>
    <submittedName>
        <fullName evidence="2">Uncharacterized protein</fullName>
    </submittedName>
</protein>
<evidence type="ECO:0000313" key="2">
    <source>
        <dbReference type="EMBL" id="KAG6379038.1"/>
    </source>
</evidence>
<name>A0A8I3AD34_9AGAM</name>
<dbReference type="OrthoDB" id="2692185at2759"/>
<sequence length="230" mass="25126">MSLMSSPMNNATYPFPSTPPFSQILSTDTPSSVPASAAQSSSPLVATTTLVDSLPEDQTKEHIAHSLAGIGYQEHHCHSLKCSFELALPSDQGHRRPKRAKKIFTTLIDQVSAKRENIIEDLHTLQMLQLAHASRQAFAARVKYRLTCIHELDVMRTVAHDKYEEAITHLNKVDLQVGEMRHFLVTNGTSITSLSALKLSPVPSISDSESSVASVLHDHAPSATSTHPDS</sequence>
<feature type="region of interest" description="Disordered" evidence="1">
    <location>
        <begin position="210"/>
        <end position="230"/>
    </location>
</feature>
<accession>A0A8I3AD34</accession>